<accession>A0ACC1PKN8</accession>
<sequence length="480" mass="52955">MKSPAPQAILYTLISVWYHARARIIKVPQRFKILLRSIGFGLLALVKNEEPRKILVYRSRLLALAHCAVHIIPAAGSFALVALNFQGRFIGAELQGEHFTTDDVKLGAIQVASKLHVSYDLFLIPAVVAIPMELPIDSEPGLGMAVLVRSANTTRFGAFSCTVESSWKPGQSIIESTETSNRGFHEFRKDRVRNVVTTSLGVAEDGVPAYFEDWHIIHINPSWYELLSPTLSDSVNYGSLGPGRVPSSTSRSLMERLLEIVLYPLFEKPITGLPSVRSVEYAISAFFVDGISRCGSTIQTNTSGVIGWNSFRPDDNDMARSLVFKGTPTRQGESAKPDLLMNHTATEMLMRVVFTGYLLAAIGSFDYFAIAIVLLHAAMALSYTALVFLYHPEIMEAFDTIPEMVAMAQNSPPPDNDGLKNTCAGIRNRTTLGRVAIVETSRALDRSDGKEELILRFQEKARDVHRIPEVGRIYGGIKSP</sequence>
<evidence type="ECO:0000313" key="2">
    <source>
        <dbReference type="Proteomes" id="UP001143856"/>
    </source>
</evidence>
<proteinExistence type="predicted"/>
<comment type="caution">
    <text evidence="1">The sequence shown here is derived from an EMBL/GenBank/DDBJ whole genome shotgun (WGS) entry which is preliminary data.</text>
</comment>
<gene>
    <name evidence="1" type="ORF">NUW58_g1693</name>
</gene>
<keyword evidence="2" id="KW-1185">Reference proteome</keyword>
<reference evidence="1" key="1">
    <citation type="submission" date="2022-10" db="EMBL/GenBank/DDBJ databases">
        <title>Genome Sequence of Xylaria curta.</title>
        <authorList>
            <person name="Buettner E."/>
        </authorList>
    </citation>
    <scope>NUCLEOTIDE SEQUENCE</scope>
    <source>
        <strain evidence="1">Babe10</strain>
    </source>
</reference>
<dbReference type="EMBL" id="JAPDGR010000194">
    <property type="protein sequence ID" value="KAJ2993932.1"/>
    <property type="molecule type" value="Genomic_DNA"/>
</dbReference>
<evidence type="ECO:0000313" key="1">
    <source>
        <dbReference type="EMBL" id="KAJ2993932.1"/>
    </source>
</evidence>
<name>A0ACC1PKN8_9PEZI</name>
<dbReference type="Proteomes" id="UP001143856">
    <property type="component" value="Unassembled WGS sequence"/>
</dbReference>
<protein>
    <submittedName>
        <fullName evidence="1">Uncharacterized protein</fullName>
    </submittedName>
</protein>
<organism evidence="1 2">
    <name type="scientific">Xylaria curta</name>
    <dbReference type="NCBI Taxonomy" id="42375"/>
    <lineage>
        <taxon>Eukaryota</taxon>
        <taxon>Fungi</taxon>
        <taxon>Dikarya</taxon>
        <taxon>Ascomycota</taxon>
        <taxon>Pezizomycotina</taxon>
        <taxon>Sordariomycetes</taxon>
        <taxon>Xylariomycetidae</taxon>
        <taxon>Xylariales</taxon>
        <taxon>Xylariaceae</taxon>
        <taxon>Xylaria</taxon>
    </lineage>
</organism>